<keyword evidence="4" id="KW-1185">Reference proteome</keyword>
<reference evidence="3 4" key="1">
    <citation type="submission" date="2017-06" db="EMBL/GenBank/DDBJ databases">
        <title>Comparative genomic analysis of Ambrosia Fusariam Clade fungi.</title>
        <authorList>
            <person name="Stajich J.E."/>
            <person name="Carrillo J."/>
            <person name="Kijimoto T."/>
            <person name="Eskalen A."/>
            <person name="O'Donnell K."/>
            <person name="Kasson M."/>
        </authorList>
    </citation>
    <scope>NUCLEOTIDE SEQUENCE [LARGE SCALE GENOMIC DNA]</scope>
    <source>
        <strain evidence="3">UCR3666</strain>
    </source>
</reference>
<dbReference type="PANTHER" id="PTHR19959">
    <property type="entry name" value="KINESIN LIGHT CHAIN"/>
    <property type="match status" value="1"/>
</dbReference>
<feature type="region of interest" description="Disordered" evidence="1">
    <location>
        <begin position="1888"/>
        <end position="1943"/>
    </location>
</feature>
<dbReference type="InterPro" id="IPR024983">
    <property type="entry name" value="CHAT_dom"/>
</dbReference>
<dbReference type="Gene3D" id="1.25.40.10">
    <property type="entry name" value="Tetratricopeptide repeat domain"/>
    <property type="match status" value="3"/>
</dbReference>
<dbReference type="PANTHER" id="PTHR19959:SF119">
    <property type="entry name" value="FUNGAL LIPASE-LIKE DOMAIN-CONTAINING PROTEIN"/>
    <property type="match status" value="1"/>
</dbReference>
<dbReference type="EMBL" id="NKUJ01000752">
    <property type="protein sequence ID" value="RMI99082.1"/>
    <property type="molecule type" value="Genomic_DNA"/>
</dbReference>
<accession>A0A3M2R1E6</accession>
<dbReference type="SUPFAM" id="SSF48452">
    <property type="entry name" value="TPR-like"/>
    <property type="match status" value="1"/>
</dbReference>
<comment type="caution">
    <text evidence="3">The sequence shown here is derived from an EMBL/GenBank/DDBJ whole genome shotgun (WGS) entry which is preliminary data.</text>
</comment>
<dbReference type="InterPro" id="IPR011990">
    <property type="entry name" value="TPR-like_helical_dom_sf"/>
</dbReference>
<organism evidence="3 4">
    <name type="scientific">Fusarium kuroshium</name>
    <dbReference type="NCBI Taxonomy" id="2010991"/>
    <lineage>
        <taxon>Eukaryota</taxon>
        <taxon>Fungi</taxon>
        <taxon>Dikarya</taxon>
        <taxon>Ascomycota</taxon>
        <taxon>Pezizomycotina</taxon>
        <taxon>Sordariomycetes</taxon>
        <taxon>Hypocreomycetidae</taxon>
        <taxon>Hypocreales</taxon>
        <taxon>Nectriaceae</taxon>
        <taxon>Fusarium</taxon>
        <taxon>Fusarium solani species complex</taxon>
    </lineage>
</organism>
<evidence type="ECO:0000259" key="2">
    <source>
        <dbReference type="Pfam" id="PF12770"/>
    </source>
</evidence>
<dbReference type="SUPFAM" id="SSF48208">
    <property type="entry name" value="Six-hairpin glycosidases"/>
    <property type="match status" value="1"/>
</dbReference>
<dbReference type="InterPro" id="IPR008928">
    <property type="entry name" value="6-hairpin_glycosidase_sf"/>
</dbReference>
<dbReference type="GO" id="GO:0005975">
    <property type="term" value="P:carbohydrate metabolic process"/>
    <property type="evidence" value="ECO:0007669"/>
    <property type="project" value="InterPro"/>
</dbReference>
<feature type="compositionally biased region" description="Polar residues" evidence="1">
    <location>
        <begin position="1889"/>
        <end position="1902"/>
    </location>
</feature>
<proteinExistence type="predicted"/>
<protein>
    <recommendedName>
        <fullName evidence="2">CHAT domain-containing protein</fullName>
    </recommendedName>
</protein>
<dbReference type="STRING" id="2010991.A0A3M2R1E6"/>
<gene>
    <name evidence="3" type="ORF">CDV36_016059</name>
</gene>
<dbReference type="Pfam" id="PF12770">
    <property type="entry name" value="CHAT"/>
    <property type="match status" value="1"/>
</dbReference>
<sequence length="1956" mass="219202">MAEVEDFTEASDEALDEAIREARLRLKDDADCPSAQACRLQELANLLLSREYFSLEALDEAIQLRRQALELPAKSQDRAEDLSCLAGLTFERYTMSFSDSIPDAPHLDESIKLQRSAIDLFDNLQDRAVGLKDVGDTLFSRYKRTRMLCGLRAGIRMGSNQAESPSQPSPQLSIDLDDAITASAEAVASTIEMDIPDRPTWLFDLGYLFNIRYHNKQAIEDLEQAINFTRQSHKASKVPKSDALAQLSDLLVFRYLRTNKASDIEEAIELARELLTPTPGERFYSLGRLSNALFQFYRKTGSTKHLDEAIEMASEGVQKADSGIQQFQASSFIKDLLFERYDITKDTTNLDDVIETYRYQVKTIFPDAFNHGFRSLLEKWWYHEVGVAARNIPELDEAQKHPACIDIGGSSQIATLLDLSYALHERYRRIGDQEDLIEAVQNMRRVVGLVPWSSNLLTLGFRLVELYYETGDQTLADEAAEISMQLNSSPKGLDTPSEAVYHSYIALELSLRSKMTGNESYLEQAIGLGLQAARMFPDDRLSRAAALNDLGLMFYQRFCTTRSQSDLEDALKYYEEACTETKDGDVHRGHYLNNRSRGLLQRHRLTTSPDDLDDAIRVGRQAVAASSKHLYMRPKILNHLAIALYQRFLAKGPREDLEEAIQLNRQAVELKQDDAINGCPYFVSLASMLCERHVLTDGPESLDDLSQAIQLVDLAHETGGLHDKPHPDLAGIRCHFSSEDFIYFPGMTRISAETCVWTCRDTLESSTEKPPTERARHLSNLVLALSCFSYHGELADRDEATRLGREAIQMAQNINQPQDIPWHLCCLAVGLGSHFNMTKNPRDLVEAIALSQCALEMAPKDDGRLPFYLIVLASGLHCRYSHTGRLSDLYESIRLGLQGWRLSSLGDTPGDSYNQLWCAGNIAIFLTGKYLREGSASDLERAIEFRRAAEDGIHILGTGKDVDFYDRHLGMGNVEATPDAPAIEMGHLTLYDISDCPRRLYNLSVEVFQNYNQLRDPLPLQHAILFGLLSVKSTPRRHVQSPGRLEHLGTCYQARYDREKGLGQRVASSNAMKDLNSAINSLQDVVDTASQDSPVWLSALHRLGPLYSDRYHLSGDMADLRMALVVLQESVDVTRHGDDQRSGRLWHLGTAKKDSHAIFNKRADLDMAKTLFQEAIDIAAPNCSSRAIFLVDLAEVYRAKYHDIKSQYDLSKSLELYQEALGAWANDPRSHEYSTKLFHGRGLSNIEKYKVTRIQSYLDKSIQDIGQAVESLCAGTPGRLTQLATLAGIYITGYSTTQVMAYMDIATQLLKEAGDAATRLSPPNASDRIELFRTIGDLYRRKYDTTNLMSNLESAMSFLGCAFILSPVDTDGDLMTLISIAQSFASALMLKEEWDTAFKVIHRVVPMIATTMPRFLDISETQALLSRHSCLASDGAALAISTGRHPVDAIRLLEAGRGVSVLTWNELRYDMTFLRSLGKDTQDELLAIREELDSTLVDASHVNDASTQLCMPSGGARQGQAALTKAARRHKAAQRMNRLILDHHRFEFQMVFSETIKSASLAQASLWGHAVVVNVSYRCDAFLIKGPLPKVLPLPKLSRAAIQDRINQGNFTSPQVLEWLWDTIVSPVLDALGYTGPPCSGEAWPRIWWIPIGPLSKFPLHAAGRHLEEAHKSAIDRVISSYSPSIRALEDNVNRAALMVAMEHTPDSTSLPFAGEEVKAVLEAFKPLTVKLLQLDQRTKQMVQSLLRDSDIFHFAGHGYTDDTDPSQSHLRLQDWQEDPLTVADLIAMNLREQNPFLAYLGACGTGQIEEAKHLDESVHLISACQLAGFRHVVGTLCKVNDETCVDIARITYEVIRDRGMSEDSVSEGLHHATRELRDRWRDDWQGLTRGSETKATGTTVRDSFPDEDTGGDKRYARRKERSSTRQGRDASPYESDEDDYQARPLQWAPYVHYGC</sequence>
<dbReference type="OrthoDB" id="9991317at2759"/>
<evidence type="ECO:0000313" key="4">
    <source>
        <dbReference type="Proteomes" id="UP000277212"/>
    </source>
</evidence>
<feature type="domain" description="CHAT" evidence="2">
    <location>
        <begin position="1616"/>
        <end position="1955"/>
    </location>
</feature>
<evidence type="ECO:0000313" key="3">
    <source>
        <dbReference type="EMBL" id="RMI99082.1"/>
    </source>
</evidence>
<evidence type="ECO:0000256" key="1">
    <source>
        <dbReference type="SAM" id="MobiDB-lite"/>
    </source>
</evidence>
<dbReference type="Proteomes" id="UP000277212">
    <property type="component" value="Unassembled WGS sequence"/>
</dbReference>
<name>A0A3M2R1E6_9HYPO</name>